<evidence type="ECO:0000256" key="2">
    <source>
        <dbReference type="ARBA" id="ARBA00022448"/>
    </source>
</evidence>
<keyword evidence="4 8" id="KW-0812">Transmembrane</keyword>
<comment type="subcellular location">
    <subcellularLocation>
        <location evidence="1">Cell membrane</location>
        <topology evidence="1">Multi-pass membrane protein</topology>
    </subcellularLocation>
</comment>
<evidence type="ECO:0000256" key="3">
    <source>
        <dbReference type="ARBA" id="ARBA00022475"/>
    </source>
</evidence>
<dbReference type="STRING" id="1754190.A0A1Y2CA69"/>
<proteinExistence type="predicted"/>
<feature type="transmembrane region" description="Helical" evidence="8">
    <location>
        <begin position="77"/>
        <end position="97"/>
    </location>
</feature>
<organism evidence="9 10">
    <name type="scientific">Neocallimastix californiae</name>
    <dbReference type="NCBI Taxonomy" id="1754190"/>
    <lineage>
        <taxon>Eukaryota</taxon>
        <taxon>Fungi</taxon>
        <taxon>Fungi incertae sedis</taxon>
        <taxon>Chytridiomycota</taxon>
        <taxon>Chytridiomycota incertae sedis</taxon>
        <taxon>Neocallimastigomycetes</taxon>
        <taxon>Neocallimastigales</taxon>
        <taxon>Neocallimastigaceae</taxon>
        <taxon>Neocallimastix</taxon>
    </lineage>
</organism>
<accession>A0A1Y2CA69</accession>
<dbReference type="GO" id="GO:0005886">
    <property type="term" value="C:plasma membrane"/>
    <property type="evidence" value="ECO:0007669"/>
    <property type="project" value="UniProtKB-SubCell"/>
</dbReference>
<sequence length="439" mass="50522">MRIADILNLNRYNLQRKNENKLYIPPNTGKVKWQHILMFSSSVIPKIYIPVITFSVWTILLQILYIFFGENNYVKRCFFPSTLSVYLGLVVSLLLVFRNNSAYDRYWEGRKTWASIINHARNLARHIWICIDVEENDPQKDVKLNLKMGVMRLIIALVVSIKHSLRGEFGWDYEDLAELVKHVPNFNSLFTKASKRILKILPVEIAYHIESYIYLQKDLPVPIVNPCYASLNSIIENFTSCERILTTPIPLIYGIHIKHVVVCYLATLPLQIIPTCGWASVIIVLLTSFTFFGIEAIGSEIENPFGNDENDLKLNEYCIQIQEEINGMMDFFPNSTSCLNWLELEEIKENDSTSDNEFVSIPIDEGEENKTSGTQPRMLTKKDLTIRMTHKNLNSSSSSSSLLTKERKSDFIGSISNITVPRRSTTNKNNKYDDFVELV</sequence>
<gene>
    <name evidence="9" type="ORF">LY90DRAFT_703696</name>
</gene>
<keyword evidence="10" id="KW-1185">Reference proteome</keyword>
<reference evidence="9 10" key="1">
    <citation type="submission" date="2016-08" db="EMBL/GenBank/DDBJ databases">
        <title>A Parts List for Fungal Cellulosomes Revealed by Comparative Genomics.</title>
        <authorList>
            <consortium name="DOE Joint Genome Institute"/>
            <person name="Haitjema C.H."/>
            <person name="Gilmore S.P."/>
            <person name="Henske J.K."/>
            <person name="Solomon K.V."/>
            <person name="De Groot R."/>
            <person name="Kuo A."/>
            <person name="Mondo S.J."/>
            <person name="Salamov A.A."/>
            <person name="Labutti K."/>
            <person name="Zhao Z."/>
            <person name="Chiniquy J."/>
            <person name="Barry K."/>
            <person name="Brewer H.M."/>
            <person name="Purvine S.O."/>
            <person name="Wright A.T."/>
            <person name="Boxma B."/>
            <person name="Van Alen T."/>
            <person name="Hackstein J.H."/>
            <person name="Baker S.E."/>
            <person name="Grigoriev I.V."/>
            <person name="O'Malley M.A."/>
        </authorList>
    </citation>
    <scope>NUCLEOTIDE SEQUENCE [LARGE SCALE GENOMIC DNA]</scope>
    <source>
        <strain evidence="9 10">G1</strain>
    </source>
</reference>
<name>A0A1Y2CA69_9FUNG</name>
<evidence type="ECO:0000256" key="1">
    <source>
        <dbReference type="ARBA" id="ARBA00004651"/>
    </source>
</evidence>
<dbReference type="Pfam" id="PF25539">
    <property type="entry name" value="Bestrophin_2"/>
    <property type="match status" value="1"/>
</dbReference>
<dbReference type="EMBL" id="MCOG01000115">
    <property type="protein sequence ID" value="ORY43929.1"/>
    <property type="molecule type" value="Genomic_DNA"/>
</dbReference>
<evidence type="ECO:0000256" key="6">
    <source>
        <dbReference type="ARBA" id="ARBA00023065"/>
    </source>
</evidence>
<feature type="transmembrane region" description="Helical" evidence="8">
    <location>
        <begin position="47"/>
        <end position="68"/>
    </location>
</feature>
<dbReference type="PANTHER" id="PTHR33281">
    <property type="entry name" value="UPF0187 PROTEIN YNEE"/>
    <property type="match status" value="1"/>
</dbReference>
<keyword evidence="6" id="KW-0406">Ion transport</keyword>
<evidence type="ECO:0000256" key="8">
    <source>
        <dbReference type="SAM" id="Phobius"/>
    </source>
</evidence>
<comment type="caution">
    <text evidence="9">The sequence shown here is derived from an EMBL/GenBank/DDBJ whole genome shotgun (WGS) entry which is preliminary data.</text>
</comment>
<evidence type="ECO:0000313" key="10">
    <source>
        <dbReference type="Proteomes" id="UP000193920"/>
    </source>
</evidence>
<keyword evidence="3" id="KW-1003">Cell membrane</keyword>
<evidence type="ECO:0000256" key="7">
    <source>
        <dbReference type="ARBA" id="ARBA00023136"/>
    </source>
</evidence>
<protein>
    <submittedName>
        <fullName evidence="9">UPF0187-domain-containing protein</fullName>
    </submittedName>
</protein>
<dbReference type="Proteomes" id="UP000193920">
    <property type="component" value="Unassembled WGS sequence"/>
</dbReference>
<dbReference type="GO" id="GO:0005254">
    <property type="term" value="F:chloride channel activity"/>
    <property type="evidence" value="ECO:0007669"/>
    <property type="project" value="InterPro"/>
</dbReference>
<keyword evidence="2" id="KW-0813">Transport</keyword>
<keyword evidence="5 8" id="KW-1133">Transmembrane helix</keyword>
<dbReference type="PANTHER" id="PTHR33281:SF19">
    <property type="entry name" value="VOLTAGE-DEPENDENT ANION CHANNEL-FORMING PROTEIN YNEE"/>
    <property type="match status" value="1"/>
</dbReference>
<dbReference type="OrthoDB" id="1368at2759"/>
<keyword evidence="7 8" id="KW-0472">Membrane</keyword>
<dbReference type="InterPro" id="IPR044669">
    <property type="entry name" value="YneE/VCCN1/2-like"/>
</dbReference>
<evidence type="ECO:0000256" key="5">
    <source>
        <dbReference type="ARBA" id="ARBA00022989"/>
    </source>
</evidence>
<dbReference type="AlphaFoldDB" id="A0A1Y2CA69"/>
<evidence type="ECO:0000256" key="4">
    <source>
        <dbReference type="ARBA" id="ARBA00022692"/>
    </source>
</evidence>
<evidence type="ECO:0000313" key="9">
    <source>
        <dbReference type="EMBL" id="ORY43929.1"/>
    </source>
</evidence>